<dbReference type="PROSITE" id="PS51318">
    <property type="entry name" value="TAT"/>
    <property type="match status" value="1"/>
</dbReference>
<feature type="domain" description="Periplasmic binding protein" evidence="4">
    <location>
        <begin position="60"/>
        <end position="322"/>
    </location>
</feature>
<dbReference type="InterPro" id="IPR028082">
    <property type="entry name" value="Peripla_BP_I"/>
</dbReference>
<dbReference type="InterPro" id="IPR050555">
    <property type="entry name" value="Bact_Solute-Bind_Prot2"/>
</dbReference>
<accession>A0A6B1DTL8</accession>
<dbReference type="EMBL" id="VXPY01000069">
    <property type="protein sequence ID" value="MYD90601.1"/>
    <property type="molecule type" value="Genomic_DNA"/>
</dbReference>
<dbReference type="GO" id="GO:0030288">
    <property type="term" value="C:outer membrane-bounded periplasmic space"/>
    <property type="evidence" value="ECO:0007669"/>
    <property type="project" value="TreeGrafter"/>
</dbReference>
<dbReference type="PROSITE" id="PS51257">
    <property type="entry name" value="PROKAR_LIPOPROTEIN"/>
    <property type="match status" value="1"/>
</dbReference>
<evidence type="ECO:0000256" key="2">
    <source>
        <dbReference type="ARBA" id="ARBA00007639"/>
    </source>
</evidence>
<dbReference type="AlphaFoldDB" id="A0A6B1DTL8"/>
<keyword evidence="3" id="KW-0732">Signal</keyword>
<feature type="signal peptide" evidence="3">
    <location>
        <begin position="1"/>
        <end position="24"/>
    </location>
</feature>
<dbReference type="GO" id="GO:0030246">
    <property type="term" value="F:carbohydrate binding"/>
    <property type="evidence" value="ECO:0007669"/>
    <property type="project" value="TreeGrafter"/>
</dbReference>
<evidence type="ECO:0000313" key="5">
    <source>
        <dbReference type="EMBL" id="MYD90601.1"/>
    </source>
</evidence>
<dbReference type="InterPro" id="IPR006311">
    <property type="entry name" value="TAT_signal"/>
</dbReference>
<evidence type="ECO:0000259" key="4">
    <source>
        <dbReference type="Pfam" id="PF13407"/>
    </source>
</evidence>
<dbReference type="Gene3D" id="3.40.50.2300">
    <property type="match status" value="2"/>
</dbReference>
<gene>
    <name evidence="5" type="ORF">F4Y08_09745</name>
</gene>
<name>A0A6B1DTL8_9CHLR</name>
<proteinExistence type="inferred from homology"/>
<evidence type="ECO:0000256" key="3">
    <source>
        <dbReference type="SAM" id="SignalP"/>
    </source>
</evidence>
<dbReference type="PANTHER" id="PTHR30036">
    <property type="entry name" value="D-XYLOSE-BINDING PERIPLASMIC PROTEIN"/>
    <property type="match status" value="1"/>
</dbReference>
<dbReference type="InterPro" id="IPR025997">
    <property type="entry name" value="SBP_2_dom"/>
</dbReference>
<comment type="subcellular location">
    <subcellularLocation>
        <location evidence="1">Cell envelope</location>
    </subcellularLocation>
</comment>
<reference evidence="5" key="1">
    <citation type="submission" date="2019-09" db="EMBL/GenBank/DDBJ databases">
        <title>Characterisation of the sponge microbiome using genome-centric metagenomics.</title>
        <authorList>
            <person name="Engelberts J.P."/>
            <person name="Robbins S.J."/>
            <person name="De Goeij J.M."/>
            <person name="Aranda M."/>
            <person name="Bell S.C."/>
            <person name="Webster N.S."/>
        </authorList>
    </citation>
    <scope>NUCLEOTIDE SEQUENCE</scope>
    <source>
        <strain evidence="5">SB0662_bin_9</strain>
    </source>
</reference>
<evidence type="ECO:0000256" key="1">
    <source>
        <dbReference type="ARBA" id="ARBA00004196"/>
    </source>
</evidence>
<comment type="caution">
    <text evidence="5">The sequence shown here is derived from an EMBL/GenBank/DDBJ whole genome shotgun (WGS) entry which is preliminary data.</text>
</comment>
<dbReference type="SUPFAM" id="SSF53822">
    <property type="entry name" value="Periplasmic binding protein-like I"/>
    <property type="match status" value="1"/>
</dbReference>
<feature type="chain" id="PRO_5025657945" evidence="3">
    <location>
        <begin position="25"/>
        <end position="357"/>
    </location>
</feature>
<dbReference type="Pfam" id="PF13407">
    <property type="entry name" value="Peripla_BP_4"/>
    <property type="match status" value="1"/>
</dbReference>
<dbReference type="PANTHER" id="PTHR30036:SF7">
    <property type="entry name" value="ABC TRANSPORTER PERIPLASMIC-BINDING PROTEIN YPHF"/>
    <property type="match status" value="1"/>
</dbReference>
<protein>
    <submittedName>
        <fullName evidence="5">Substrate-binding domain-containing protein</fullName>
    </submittedName>
</protein>
<sequence>MSGKKLNRRHFLSASMVAAGVSMTAACVMPVTPAAAPSDGSMMSESPDFKFYFNTHGSVEISFWSAANNGFQDFCSHYNIDGQYLGTVRDGDFAEERENMERIVAAGDADAVVAVLSDVDALDEPIRQLADQGVPVVLVNSKDPRPAEEQVPHLRYAGEDTYLTGVRNAQLALASFTELAGRAPKRSTYIEHVPGAWVLVTRGQGMSDVLTPEGTNFESIAGEVDPVQMQEIVRAHLIANPDVETIHTGWSRPAAWSIEVLREMGKLGNVNEPFEEGKVYVTSIDLDPELLGMIDAGDCVGTIDQQVYLQGWYGAALAWQWVTNQFLIANDISTGPYVVTQENAAALIGQAEAGIRA</sequence>
<comment type="similarity">
    <text evidence="2">Belongs to the bacterial solute-binding protein 2 family.</text>
</comment>
<organism evidence="5">
    <name type="scientific">Caldilineaceae bacterium SB0662_bin_9</name>
    <dbReference type="NCBI Taxonomy" id="2605258"/>
    <lineage>
        <taxon>Bacteria</taxon>
        <taxon>Bacillati</taxon>
        <taxon>Chloroflexota</taxon>
        <taxon>Caldilineae</taxon>
        <taxon>Caldilineales</taxon>
        <taxon>Caldilineaceae</taxon>
    </lineage>
</organism>